<dbReference type="PIRSF" id="PIRSF006470">
    <property type="entry name" value="DctB"/>
    <property type="match status" value="1"/>
</dbReference>
<dbReference type="PANTHER" id="PTHR33376">
    <property type="match status" value="1"/>
</dbReference>
<comment type="similarity">
    <text evidence="1">Belongs to the bacterial solute-binding protein 7 family.</text>
</comment>
<dbReference type="GO" id="GO:0030288">
    <property type="term" value="C:outer membrane-bounded periplasmic space"/>
    <property type="evidence" value="ECO:0007669"/>
    <property type="project" value="InterPro"/>
</dbReference>
<evidence type="ECO:0000256" key="2">
    <source>
        <dbReference type="ARBA" id="ARBA00022448"/>
    </source>
</evidence>
<dbReference type="EMBL" id="JABWCV010000023">
    <property type="protein sequence ID" value="NVF15816.1"/>
    <property type="molecule type" value="Genomic_DNA"/>
</dbReference>
<dbReference type="GO" id="GO:0055085">
    <property type="term" value="P:transmembrane transport"/>
    <property type="evidence" value="ECO:0007669"/>
    <property type="project" value="InterPro"/>
</dbReference>
<dbReference type="InterPro" id="IPR038404">
    <property type="entry name" value="TRAP_DctP_sf"/>
</dbReference>
<dbReference type="Pfam" id="PF03480">
    <property type="entry name" value="DctP"/>
    <property type="match status" value="1"/>
</dbReference>
<comment type="caution">
    <text evidence="5">The sequence shown here is derived from an EMBL/GenBank/DDBJ whole genome shotgun (WGS) entry which is preliminary data.</text>
</comment>
<keyword evidence="3 4" id="KW-0732">Signal</keyword>
<keyword evidence="2" id="KW-0813">Transport</keyword>
<name>A0A7Y6RFC3_9GAMM</name>
<organism evidence="5 6">
    <name type="scientific">Vreelandella maris</name>
    <dbReference type="NCBI Taxonomy" id="2729617"/>
    <lineage>
        <taxon>Bacteria</taxon>
        <taxon>Pseudomonadati</taxon>
        <taxon>Pseudomonadota</taxon>
        <taxon>Gammaproteobacteria</taxon>
        <taxon>Oceanospirillales</taxon>
        <taxon>Halomonadaceae</taxon>
        <taxon>Vreelandella</taxon>
    </lineage>
</organism>
<dbReference type="Proteomes" id="UP000589984">
    <property type="component" value="Unassembled WGS sequence"/>
</dbReference>
<dbReference type="NCBIfam" id="NF037995">
    <property type="entry name" value="TRAP_S1"/>
    <property type="match status" value="1"/>
</dbReference>
<evidence type="ECO:0000256" key="4">
    <source>
        <dbReference type="SAM" id="SignalP"/>
    </source>
</evidence>
<keyword evidence="6" id="KW-1185">Reference proteome</keyword>
<dbReference type="InterPro" id="IPR004682">
    <property type="entry name" value="TRAP_DctP"/>
</dbReference>
<evidence type="ECO:0000313" key="6">
    <source>
        <dbReference type="Proteomes" id="UP000589984"/>
    </source>
</evidence>
<dbReference type="RefSeq" id="WP_176304514.1">
    <property type="nucleotide sequence ID" value="NZ_JABWCV010000023.1"/>
</dbReference>
<proteinExistence type="inferred from homology"/>
<dbReference type="AlphaFoldDB" id="A0A7Y6RFC3"/>
<feature type="signal peptide" evidence="4">
    <location>
        <begin position="1"/>
        <end position="25"/>
    </location>
</feature>
<accession>A0A7Y6RFC3</accession>
<feature type="chain" id="PRO_5031314757" evidence="4">
    <location>
        <begin position="26"/>
        <end position="330"/>
    </location>
</feature>
<dbReference type="InterPro" id="IPR018389">
    <property type="entry name" value="DctP_fam"/>
</dbReference>
<dbReference type="Gene3D" id="3.40.190.170">
    <property type="entry name" value="Bacterial extracellular solute-binding protein, family 7"/>
    <property type="match status" value="1"/>
</dbReference>
<evidence type="ECO:0000313" key="5">
    <source>
        <dbReference type="EMBL" id="NVF15816.1"/>
    </source>
</evidence>
<gene>
    <name evidence="5" type="ORF">HUO07_16805</name>
</gene>
<dbReference type="NCBIfam" id="TIGR00787">
    <property type="entry name" value="dctP"/>
    <property type="match status" value="1"/>
</dbReference>
<evidence type="ECO:0000256" key="3">
    <source>
        <dbReference type="ARBA" id="ARBA00022729"/>
    </source>
</evidence>
<dbReference type="PANTHER" id="PTHR33376:SF7">
    <property type="entry name" value="C4-DICARBOXYLATE-BINDING PROTEIN DCTB"/>
    <property type="match status" value="1"/>
</dbReference>
<protein>
    <submittedName>
        <fullName evidence="5">DctP family TRAP transporter solute-binding subunit</fullName>
    </submittedName>
</protein>
<evidence type="ECO:0000256" key="1">
    <source>
        <dbReference type="ARBA" id="ARBA00009023"/>
    </source>
</evidence>
<reference evidence="5 6" key="1">
    <citation type="submission" date="2020-06" db="EMBL/GenBank/DDBJ databases">
        <title>Halomonas sp. QX-1 draft genome sequence.</title>
        <authorList>
            <person name="Qiu X."/>
        </authorList>
    </citation>
    <scope>NUCLEOTIDE SEQUENCE [LARGE SCALE GENOMIC DNA]</scope>
    <source>
        <strain evidence="5 6">QX-1</strain>
    </source>
</reference>
<sequence>MNNLKLPISALVTAILTVGAGSAAAQGATLSLAHVFPDSHPGGIHAEKLAELVEERTNGEVKINVHHGGVLGSEADEIQQLQAGNLDMALLYGVSNFQNINPRLGVEELPFIFADSDHAQRAYDGEYGDAVTDILEEEGFVALSYWENGLRHFTNSVRPIVEPEDMSGIRFRSAEIPIRLEMFELLGASAIPMGFNELFTALQQGTVGGQENPISLIHANNFDEVQDYLSLSGHIYNSAVLTASPAAMAKLTSEQQDILRETGQELKVEQRNMIAEQNETLLAELEESGMQINTINTEQFKEIVLPLWESFSEENGDDLIQLIDKANTES</sequence>